<dbReference type="InterPro" id="IPR000086">
    <property type="entry name" value="NUDIX_hydrolase_dom"/>
</dbReference>
<evidence type="ECO:0000256" key="1">
    <source>
        <dbReference type="ARBA" id="ARBA00001946"/>
    </source>
</evidence>
<evidence type="ECO:0000256" key="2">
    <source>
        <dbReference type="ARBA" id="ARBA00022801"/>
    </source>
</evidence>
<comment type="similarity">
    <text evidence="3">Belongs to the Nudix hydrolase family.</text>
</comment>
<dbReference type="KEGG" id="pib:BBD41_23585"/>
<sequence length="169" mass="19172">MGMSDYYRALREKIGNQLIFMPSVAGIIRNEQGHILFGRKHGEPHWGLIAGSIELGEMPADAMIREVKEETGLDVIPERILGVYGGEERRYTYGNGHQVEYLTIVFACRVISGELDTENEEMVELAYFPENQLPPTAVKYPKEIFVEAGGEQAHFEMSTMPLVKDRRRP</sequence>
<dbReference type="EMBL" id="CP016809">
    <property type="protein sequence ID" value="ANY75316.1"/>
    <property type="molecule type" value="Genomic_DNA"/>
</dbReference>
<dbReference type="InterPro" id="IPR015797">
    <property type="entry name" value="NUDIX_hydrolase-like_dom_sf"/>
</dbReference>
<dbReference type="InterPro" id="IPR020084">
    <property type="entry name" value="NUDIX_hydrolase_CS"/>
</dbReference>
<feature type="domain" description="Nudix hydrolase" evidence="4">
    <location>
        <begin position="19"/>
        <end position="151"/>
    </location>
</feature>
<dbReference type="PANTHER" id="PTHR43046:SF2">
    <property type="entry name" value="8-OXO-DGTP DIPHOSPHATASE-RELATED"/>
    <property type="match status" value="1"/>
</dbReference>
<dbReference type="InterPro" id="IPR020476">
    <property type="entry name" value="Nudix_hydrolase"/>
</dbReference>
<dbReference type="GO" id="GO:0016787">
    <property type="term" value="F:hydrolase activity"/>
    <property type="evidence" value="ECO:0007669"/>
    <property type="project" value="UniProtKB-KW"/>
</dbReference>
<evidence type="ECO:0000256" key="3">
    <source>
        <dbReference type="RuleBase" id="RU003476"/>
    </source>
</evidence>
<reference evidence="5" key="1">
    <citation type="submission" date="2016-08" db="EMBL/GenBank/DDBJ databases">
        <title>Complete Genome Seqeunce of Paenibacillus sp. nov. IHBB 9852 from high altitute lake of Indian trans-Himalayas.</title>
        <authorList>
            <person name="Kiran S."/>
            <person name="Swarnkar M.K."/>
            <person name="Rana A."/>
            <person name="Tewari R."/>
            <person name="Gulati A."/>
        </authorList>
    </citation>
    <scope>NUCLEOTIDE SEQUENCE [LARGE SCALE GENOMIC DNA]</scope>
    <source>
        <strain evidence="5">IHBB 9852</strain>
    </source>
</reference>
<gene>
    <name evidence="6" type="ORF">BBD40_11975</name>
    <name evidence="5" type="ORF">BBD41_23585</name>
</gene>
<dbReference type="OrthoDB" id="9787476at2"/>
<keyword evidence="2 3" id="KW-0378">Hydrolase</keyword>
<dbReference type="SUPFAM" id="SSF55811">
    <property type="entry name" value="Nudix"/>
    <property type="match status" value="1"/>
</dbReference>
<dbReference type="PANTHER" id="PTHR43046">
    <property type="entry name" value="GDP-MANNOSE MANNOSYL HYDROLASE"/>
    <property type="match status" value="1"/>
</dbReference>
<evidence type="ECO:0000259" key="4">
    <source>
        <dbReference type="PROSITE" id="PS51462"/>
    </source>
</evidence>
<dbReference type="EMBL" id="MRVI01000001">
    <property type="protein sequence ID" value="OOC62516.1"/>
    <property type="molecule type" value="Genomic_DNA"/>
</dbReference>
<evidence type="ECO:0000313" key="7">
    <source>
        <dbReference type="Proteomes" id="UP000189059"/>
    </source>
</evidence>
<dbReference type="RefSeq" id="WP_077567295.1">
    <property type="nucleotide sequence ID" value="NZ_CP016809.1"/>
</dbReference>
<dbReference type="PROSITE" id="PS00893">
    <property type="entry name" value="NUDIX_BOX"/>
    <property type="match status" value="1"/>
</dbReference>
<dbReference type="AlphaFoldDB" id="A0A1B2E5S2"/>
<protein>
    <submittedName>
        <fullName evidence="5">NUDIX hydrolase</fullName>
    </submittedName>
</protein>
<name>A0A1B2E5S2_9BACL</name>
<dbReference type="PRINTS" id="PR00502">
    <property type="entry name" value="NUDIXFAMILY"/>
</dbReference>
<evidence type="ECO:0000313" key="6">
    <source>
        <dbReference type="EMBL" id="OOC62516.1"/>
    </source>
</evidence>
<comment type="cofactor">
    <cofactor evidence="1">
        <name>Mg(2+)</name>
        <dbReference type="ChEBI" id="CHEBI:18420"/>
    </cofactor>
</comment>
<dbReference type="Pfam" id="PF00293">
    <property type="entry name" value="NUDIX"/>
    <property type="match status" value="1"/>
</dbReference>
<accession>A0A1B2E5S2</accession>
<evidence type="ECO:0000313" key="5">
    <source>
        <dbReference type="EMBL" id="ANY75316.1"/>
    </source>
</evidence>
<dbReference type="Proteomes" id="UP000189059">
    <property type="component" value="Unassembled WGS sequence"/>
</dbReference>
<dbReference type="PROSITE" id="PS51462">
    <property type="entry name" value="NUDIX"/>
    <property type="match status" value="1"/>
</dbReference>
<keyword evidence="7" id="KW-1185">Reference proteome</keyword>
<organism evidence="5">
    <name type="scientific">Paenibacillus ihbetae</name>
    <dbReference type="NCBI Taxonomy" id="1870820"/>
    <lineage>
        <taxon>Bacteria</taxon>
        <taxon>Bacillati</taxon>
        <taxon>Bacillota</taxon>
        <taxon>Bacilli</taxon>
        <taxon>Bacillales</taxon>
        <taxon>Paenibacillaceae</taxon>
        <taxon>Paenibacillus</taxon>
    </lineage>
</organism>
<reference evidence="6 7" key="2">
    <citation type="submission" date="2016-12" db="EMBL/GenBank/DDBJ databases">
        <title>Genome sequencing and description of Paenibacillus sp. nov. from high altitude lake in the Indian Trans- Himalayas.</title>
        <authorList>
            <person name="Kiran S."/>
            <person name="Swarnkar M.K."/>
            <person name="Rana A."/>
            <person name="Tewari R."/>
            <person name="Gulati A."/>
        </authorList>
    </citation>
    <scope>NUCLEOTIDE SEQUENCE [LARGE SCALE GENOMIC DNA]</scope>
    <source>
        <strain evidence="6 7">IHBB 9951</strain>
    </source>
</reference>
<dbReference type="Gene3D" id="3.90.79.10">
    <property type="entry name" value="Nucleoside Triphosphate Pyrophosphohydrolase"/>
    <property type="match status" value="1"/>
</dbReference>
<proteinExistence type="inferred from homology"/>